<dbReference type="GO" id="GO:0016020">
    <property type="term" value="C:membrane"/>
    <property type="evidence" value="ECO:0007669"/>
    <property type="project" value="InterPro"/>
</dbReference>
<organism evidence="2 3">
    <name type="scientific">Granulimonas faecalis</name>
    <dbReference type="NCBI Taxonomy" id="2894155"/>
    <lineage>
        <taxon>Bacteria</taxon>
        <taxon>Bacillati</taxon>
        <taxon>Actinomycetota</taxon>
        <taxon>Coriobacteriia</taxon>
        <taxon>Coriobacteriales</taxon>
        <taxon>Kribbibacteriaceae</taxon>
        <taxon>Granulimonas</taxon>
    </lineage>
</organism>
<proteinExistence type="predicted"/>
<dbReference type="AlphaFoldDB" id="A0AAV5B2K3"/>
<feature type="transmembrane region" description="Helical" evidence="1">
    <location>
        <begin position="23"/>
        <end position="43"/>
    </location>
</feature>
<evidence type="ECO:0000313" key="2">
    <source>
        <dbReference type="EMBL" id="GJM55776.1"/>
    </source>
</evidence>
<sequence>MADNDTRTAAPVDDAHRVRIVKVLGRIASVLSVLMYVSYIPQIANNLAGNYGSPLQPLVAMVNCVFWTAYGLLEKPRDMPIVVANVPGIVLGCITFLTALH</sequence>
<dbReference type="Gene3D" id="1.20.1280.290">
    <property type="match status" value="1"/>
</dbReference>
<keyword evidence="3" id="KW-1185">Reference proteome</keyword>
<keyword evidence="1" id="KW-0472">Membrane</keyword>
<protein>
    <submittedName>
        <fullName evidence="2">Membrane protein</fullName>
    </submittedName>
</protein>
<evidence type="ECO:0000313" key="3">
    <source>
        <dbReference type="Proteomes" id="UP001055025"/>
    </source>
</evidence>
<accession>A0AAV5B2K3</accession>
<comment type="caution">
    <text evidence="2">The sequence shown here is derived from an EMBL/GenBank/DDBJ whole genome shotgun (WGS) entry which is preliminary data.</text>
</comment>
<dbReference type="InterPro" id="IPR004316">
    <property type="entry name" value="SWEET_rpt"/>
</dbReference>
<dbReference type="Pfam" id="PF03083">
    <property type="entry name" value="MtN3_slv"/>
    <property type="match status" value="1"/>
</dbReference>
<dbReference type="RefSeq" id="WP_265590922.1">
    <property type="nucleotide sequence ID" value="NZ_BQKC01000001.1"/>
</dbReference>
<keyword evidence="1" id="KW-0812">Transmembrane</keyword>
<gene>
    <name evidence="2" type="primary">ygbF</name>
    <name evidence="2" type="ORF">ATOP_14310</name>
</gene>
<dbReference type="EMBL" id="BQKC01000001">
    <property type="protein sequence ID" value="GJM55776.1"/>
    <property type="molecule type" value="Genomic_DNA"/>
</dbReference>
<dbReference type="Proteomes" id="UP001055025">
    <property type="component" value="Unassembled WGS sequence"/>
</dbReference>
<evidence type="ECO:0000256" key="1">
    <source>
        <dbReference type="SAM" id="Phobius"/>
    </source>
</evidence>
<reference evidence="2" key="1">
    <citation type="journal article" date="2022" name="Int. J. Syst. Evol. Microbiol.">
        <title>Granulimonas faecalis gen. nov., sp. nov., and Leptogranulimonas caecicola gen. nov., sp. nov., novel lactate-producing Atopobiaceae bacteria isolated from mouse intestines, and an emended description of the family Atopobiaceae.</title>
        <authorList>
            <person name="Morinaga K."/>
            <person name="Kusada H."/>
            <person name="Sakamoto S."/>
            <person name="Murakami T."/>
            <person name="Toyoda A."/>
            <person name="Mori H."/>
            <person name="Meng X.Y."/>
            <person name="Takashino M."/>
            <person name="Murotomi K."/>
            <person name="Tamaki H."/>
        </authorList>
    </citation>
    <scope>NUCLEOTIDE SEQUENCE</scope>
    <source>
        <strain evidence="2">OPF53</strain>
    </source>
</reference>
<name>A0AAV5B2K3_9ACTN</name>
<feature type="transmembrane region" description="Helical" evidence="1">
    <location>
        <begin position="55"/>
        <end position="73"/>
    </location>
</feature>
<keyword evidence="1" id="KW-1133">Transmembrane helix</keyword>
<feature type="transmembrane region" description="Helical" evidence="1">
    <location>
        <begin position="80"/>
        <end position="100"/>
    </location>
</feature>